<dbReference type="Proteomes" id="UP000245380">
    <property type="component" value="Unassembled WGS sequence"/>
</dbReference>
<comment type="subcellular location">
    <subcellularLocation>
        <location evidence="1">Cell membrane</location>
        <topology evidence="1">Multi-pass membrane protein</topology>
    </subcellularLocation>
</comment>
<evidence type="ECO:0000313" key="8">
    <source>
        <dbReference type="EMBL" id="PWI56930.1"/>
    </source>
</evidence>
<dbReference type="PANTHER" id="PTHR43663:SF1">
    <property type="entry name" value="CHROMATE TRANSPORTER"/>
    <property type="match status" value="1"/>
</dbReference>
<keyword evidence="9" id="KW-1185">Reference proteome</keyword>
<feature type="transmembrane region" description="Helical" evidence="7">
    <location>
        <begin position="146"/>
        <end position="179"/>
    </location>
</feature>
<dbReference type="InterPro" id="IPR052518">
    <property type="entry name" value="CHR_Transporter"/>
</dbReference>
<name>A0A2U3D6K9_SULT2</name>
<evidence type="ECO:0000256" key="3">
    <source>
        <dbReference type="ARBA" id="ARBA00022475"/>
    </source>
</evidence>
<dbReference type="InterPro" id="IPR003370">
    <property type="entry name" value="Chromate_transpt"/>
</dbReference>
<evidence type="ECO:0000256" key="1">
    <source>
        <dbReference type="ARBA" id="ARBA00004651"/>
    </source>
</evidence>
<proteinExistence type="inferred from homology"/>
<evidence type="ECO:0000256" key="4">
    <source>
        <dbReference type="ARBA" id="ARBA00022692"/>
    </source>
</evidence>
<gene>
    <name evidence="8" type="ORF">BM613_11025</name>
</gene>
<keyword evidence="5 7" id="KW-1133">Transmembrane helix</keyword>
<keyword evidence="3" id="KW-1003">Cell membrane</keyword>
<comment type="caution">
    <text evidence="8">The sequence shown here is derived from an EMBL/GenBank/DDBJ whole genome shotgun (WGS) entry which is preliminary data.</text>
</comment>
<dbReference type="PANTHER" id="PTHR43663">
    <property type="entry name" value="CHROMATE TRANSPORT PROTEIN-RELATED"/>
    <property type="match status" value="1"/>
</dbReference>
<evidence type="ECO:0000313" key="9">
    <source>
        <dbReference type="Proteomes" id="UP000245380"/>
    </source>
</evidence>
<evidence type="ECO:0000256" key="7">
    <source>
        <dbReference type="SAM" id="Phobius"/>
    </source>
</evidence>
<dbReference type="GO" id="GO:0015109">
    <property type="term" value="F:chromate transmembrane transporter activity"/>
    <property type="evidence" value="ECO:0007669"/>
    <property type="project" value="InterPro"/>
</dbReference>
<reference evidence="8 9" key="1">
    <citation type="submission" date="2016-11" db="EMBL/GenBank/DDBJ databases">
        <title>Comparative genomics of Acidibacillus ferroxidans species.</title>
        <authorList>
            <person name="Oliveira G."/>
            <person name="Nunes G."/>
            <person name="Oliveira R."/>
            <person name="Araujo F."/>
            <person name="Salim A."/>
            <person name="Scholte L."/>
            <person name="Morais D."/>
            <person name="Nancucheo I."/>
            <person name="Johnson D.B."/>
            <person name="Grail B."/>
            <person name="Bittencourt J."/>
            <person name="Valadares R."/>
        </authorList>
    </citation>
    <scope>NUCLEOTIDE SEQUENCE [LARGE SCALE GENOMIC DNA]</scope>
    <source>
        <strain evidence="8 9">Y002</strain>
    </source>
</reference>
<dbReference type="EMBL" id="MPDK01000022">
    <property type="protein sequence ID" value="PWI56930.1"/>
    <property type="molecule type" value="Genomic_DNA"/>
</dbReference>
<keyword evidence="6 7" id="KW-0472">Membrane</keyword>
<feature type="transmembrane region" description="Helical" evidence="7">
    <location>
        <begin position="84"/>
        <end position="108"/>
    </location>
</feature>
<keyword evidence="4 7" id="KW-0812">Transmembrane</keyword>
<dbReference type="OrthoDB" id="9027281at2"/>
<evidence type="ECO:0000256" key="5">
    <source>
        <dbReference type="ARBA" id="ARBA00022989"/>
    </source>
</evidence>
<dbReference type="RefSeq" id="WP_109431258.1">
    <property type="nucleotide sequence ID" value="NZ_MPDK01000022.1"/>
</dbReference>
<evidence type="ECO:0008006" key="10">
    <source>
        <dbReference type="Google" id="ProtNLM"/>
    </source>
</evidence>
<dbReference type="AlphaFoldDB" id="A0A2U3D6K9"/>
<evidence type="ECO:0000256" key="2">
    <source>
        <dbReference type="ARBA" id="ARBA00005262"/>
    </source>
</evidence>
<evidence type="ECO:0000256" key="6">
    <source>
        <dbReference type="ARBA" id="ARBA00023136"/>
    </source>
</evidence>
<feature type="transmembrane region" description="Helical" evidence="7">
    <location>
        <begin position="18"/>
        <end position="37"/>
    </location>
</feature>
<comment type="similarity">
    <text evidence="2">Belongs to the chromate ion transporter (CHR) (TC 2.A.51) family.</text>
</comment>
<feature type="transmembrane region" description="Helical" evidence="7">
    <location>
        <begin position="114"/>
        <end position="134"/>
    </location>
</feature>
<dbReference type="Pfam" id="PF02417">
    <property type="entry name" value="Chromate_transp"/>
    <property type="match status" value="1"/>
</dbReference>
<dbReference type="GO" id="GO:0005886">
    <property type="term" value="C:plasma membrane"/>
    <property type="evidence" value="ECO:0007669"/>
    <property type="project" value="UniProtKB-SubCell"/>
</dbReference>
<protein>
    <recommendedName>
        <fullName evidence="10">Chromate transporter</fullName>
    </recommendedName>
</protein>
<accession>A0A2U3D6K9</accession>
<sequence>MNKKTEKQKVRLRDVWRVYTKIGVLGFGGGFAVLSFIRTETVERHQWLTDEQFDHVIEFTSFSPGATTINVMTAVAYRIRGWMGVVVGITAVLWPSFLLILGLATVTSMIHSPWVQGILAGIEAAVVGLLVVVVRSLYLELPRKKFYLVLAILAGLLTFLGLNPALVVLFAALAGIVAYFSERHLKGAKAKRPRAPK</sequence>
<organism evidence="8 9">
    <name type="scientific">Sulfoacidibacillus thermotolerans</name>
    <name type="common">Acidibacillus sulfuroxidans</name>
    <dbReference type="NCBI Taxonomy" id="1765684"/>
    <lineage>
        <taxon>Bacteria</taxon>
        <taxon>Bacillati</taxon>
        <taxon>Bacillota</taxon>
        <taxon>Bacilli</taxon>
        <taxon>Bacillales</taxon>
        <taxon>Alicyclobacillaceae</taxon>
        <taxon>Sulfoacidibacillus</taxon>
    </lineage>
</organism>